<gene>
    <name evidence="1" type="ORF">JK363_23040</name>
</gene>
<reference evidence="1 2" key="1">
    <citation type="submission" date="2021-01" db="EMBL/GenBank/DDBJ databases">
        <title>WGS of actinomycetes isolated from Thailand.</title>
        <authorList>
            <person name="Thawai C."/>
        </authorList>
    </citation>
    <scope>NUCLEOTIDE SEQUENCE [LARGE SCALE GENOMIC DNA]</scope>
    <source>
        <strain evidence="1 2">CA1R205</strain>
    </source>
</reference>
<dbReference type="Proteomes" id="UP000634229">
    <property type="component" value="Unassembled WGS sequence"/>
</dbReference>
<dbReference type="EMBL" id="JAERRF010000013">
    <property type="protein sequence ID" value="MBL1099491.1"/>
    <property type="molecule type" value="Genomic_DNA"/>
</dbReference>
<evidence type="ECO:0000313" key="2">
    <source>
        <dbReference type="Proteomes" id="UP000634229"/>
    </source>
</evidence>
<organism evidence="1 2">
    <name type="scientific">Streptomyces coffeae</name>
    <dbReference type="NCBI Taxonomy" id="621382"/>
    <lineage>
        <taxon>Bacteria</taxon>
        <taxon>Bacillati</taxon>
        <taxon>Actinomycetota</taxon>
        <taxon>Actinomycetes</taxon>
        <taxon>Kitasatosporales</taxon>
        <taxon>Streptomycetaceae</taxon>
        <taxon>Streptomyces</taxon>
    </lineage>
</organism>
<proteinExistence type="predicted"/>
<dbReference type="RefSeq" id="WP_201876898.1">
    <property type="nucleotide sequence ID" value="NZ_JAERRF010000013.1"/>
</dbReference>
<sequence length="82" mass="8787">MLAEDAFDRIIATGLDELVEPHAAVICLTGERRPGQTLHSFALTRLPATVFTDHTGDAASSPTSATGPSACQRRWTTSCWNS</sequence>
<accession>A0ABS1NI82</accession>
<comment type="caution">
    <text evidence="1">The sequence shown here is derived from an EMBL/GenBank/DDBJ whole genome shotgun (WGS) entry which is preliminary data.</text>
</comment>
<name>A0ABS1NI82_9ACTN</name>
<protein>
    <submittedName>
        <fullName evidence="1">Uncharacterized protein</fullName>
    </submittedName>
</protein>
<evidence type="ECO:0000313" key="1">
    <source>
        <dbReference type="EMBL" id="MBL1099491.1"/>
    </source>
</evidence>
<keyword evidence="2" id="KW-1185">Reference proteome</keyword>